<feature type="transmembrane region" description="Helical" evidence="1">
    <location>
        <begin position="118"/>
        <end position="138"/>
    </location>
</feature>
<keyword evidence="1" id="KW-0472">Membrane</keyword>
<organism evidence="2 3">
    <name type="scientific">Sneathiella chinensis</name>
    <dbReference type="NCBI Taxonomy" id="349750"/>
    <lineage>
        <taxon>Bacteria</taxon>
        <taxon>Pseudomonadati</taxon>
        <taxon>Pseudomonadota</taxon>
        <taxon>Alphaproteobacteria</taxon>
        <taxon>Sneathiellales</taxon>
        <taxon>Sneathiellaceae</taxon>
        <taxon>Sneathiella</taxon>
    </lineage>
</organism>
<reference evidence="2" key="2">
    <citation type="submission" date="2023-01" db="EMBL/GenBank/DDBJ databases">
        <title>Draft genome sequence of Sneathiella chinensis strain NBRC 103408.</title>
        <authorList>
            <person name="Sun Q."/>
            <person name="Mori K."/>
        </authorList>
    </citation>
    <scope>NUCLEOTIDE SEQUENCE</scope>
    <source>
        <strain evidence="2">NBRC 103408</strain>
    </source>
</reference>
<protein>
    <submittedName>
        <fullName evidence="2">Uncharacterized protein</fullName>
    </submittedName>
</protein>
<feature type="transmembrane region" description="Helical" evidence="1">
    <location>
        <begin position="144"/>
        <end position="161"/>
    </location>
</feature>
<reference evidence="2" key="1">
    <citation type="journal article" date="2014" name="Int. J. Syst. Evol. Microbiol.">
        <title>Complete genome of a new Firmicutes species belonging to the dominant human colonic microbiota ('Ruminococcus bicirculans') reveals two chromosomes and a selective capacity to utilize plant glucans.</title>
        <authorList>
            <consortium name="NISC Comparative Sequencing Program"/>
            <person name="Wegmann U."/>
            <person name="Louis P."/>
            <person name="Goesmann A."/>
            <person name="Henrissat B."/>
            <person name="Duncan S.H."/>
            <person name="Flint H.J."/>
        </authorList>
    </citation>
    <scope>NUCLEOTIDE SEQUENCE</scope>
    <source>
        <strain evidence="2">NBRC 103408</strain>
    </source>
</reference>
<keyword evidence="1" id="KW-1133">Transmembrane helix</keyword>
<feature type="transmembrane region" description="Helical" evidence="1">
    <location>
        <begin position="30"/>
        <end position="57"/>
    </location>
</feature>
<proteinExistence type="predicted"/>
<accession>A0ABQ5U2I5</accession>
<evidence type="ECO:0000256" key="1">
    <source>
        <dbReference type="SAM" id="Phobius"/>
    </source>
</evidence>
<feature type="transmembrane region" description="Helical" evidence="1">
    <location>
        <begin position="77"/>
        <end position="98"/>
    </location>
</feature>
<dbReference type="EMBL" id="BSNF01000001">
    <property type="protein sequence ID" value="GLQ06038.1"/>
    <property type="molecule type" value="Genomic_DNA"/>
</dbReference>
<evidence type="ECO:0000313" key="2">
    <source>
        <dbReference type="EMBL" id="GLQ06038.1"/>
    </source>
</evidence>
<gene>
    <name evidence="2" type="ORF">GCM10007924_12590</name>
</gene>
<dbReference type="RefSeq" id="WP_169559990.1">
    <property type="nucleotide sequence ID" value="NZ_BSNF01000001.1"/>
</dbReference>
<keyword evidence="1" id="KW-0812">Transmembrane</keyword>
<keyword evidence="3" id="KW-1185">Reference proteome</keyword>
<comment type="caution">
    <text evidence="2">The sequence shown here is derived from an EMBL/GenBank/DDBJ whole genome shotgun (WGS) entry which is preliminary data.</text>
</comment>
<evidence type="ECO:0000313" key="3">
    <source>
        <dbReference type="Proteomes" id="UP001161409"/>
    </source>
</evidence>
<name>A0ABQ5U2I5_9PROT</name>
<sequence length="180" mass="19788">MHWLVERTLVGRTGKQTIAKYAAGPDRFHGVLIIASAALLGVGIAAPFATVDGFFGLTGQFSLFQAILELMKAGQGVYAVGVAVVFMVVPVLIVATNFDLWYKIELTSDKFEKYQRRLALCGRLWFFVMLATIALVFYVRTSGAGGVLHASVYYLLLSVILQKLNHGRITRLLATVKFVD</sequence>
<dbReference type="Proteomes" id="UP001161409">
    <property type="component" value="Unassembled WGS sequence"/>
</dbReference>